<evidence type="ECO:0000313" key="1">
    <source>
        <dbReference type="EMBL" id="CAH3153359.1"/>
    </source>
</evidence>
<keyword evidence="2" id="KW-1185">Reference proteome</keyword>
<comment type="caution">
    <text evidence="1">The sequence shown here is derived from an EMBL/GenBank/DDBJ whole genome shotgun (WGS) entry which is preliminary data.</text>
</comment>
<sequence>MTSNDDNTGKKHVKFMKTCLIPKLMPYKELMAKVNAINIGTLHDVRETLCDGLDDSDKVDGKYSNLTELLLRLAQFYLEVHKHRVDKLNWFGKGVGSFKVAIGGDGAPFGKDDTALSWLVSFLNCGPRICSHKENFLLRGANCKEDCEPIRRYVCKRKPSPVNVDGKDITVSFSFEMFPNNMKYFAILAGELSNSAKYFSSFANTNKDDIGDVTATFGVKTSNKWQPWGYAQRIAVAGAVAKKKEELGSSGSHLKPATIRQKVTSFIAQKKSRQEFLPLLGKAIDKVKVEPLHVKNNGWQKWHSTVLKYVLARTNVSSCESVNDTPASSCFKWYYETVRFTLKAGRLAKKVRKWFCDGRLKNKDLEYRFIGKESLIMCHQFMTLLSALELEDDQPVHNFALHVCATIAVNLRDSVSIFSRIKVTDKEVTSLTGVTRNYFRACALFSSVSPTTWTIGHCVAAHTKQIKQELGVGLGVNTMEGRESKHVSLARFARNTHHSTPWVQVFRHEYISLIWLRENRSDLVKHTPTRNKYIPARCFTVTFCHCGNQKPRGEVKCTFCSHPIQQTIDDCIKQGKLTAQAKSLAANARGLI</sequence>
<protein>
    <submittedName>
        <fullName evidence="1">Uncharacterized protein</fullName>
    </submittedName>
</protein>
<dbReference type="EMBL" id="CALNXK010000096">
    <property type="protein sequence ID" value="CAH3153359.1"/>
    <property type="molecule type" value="Genomic_DNA"/>
</dbReference>
<accession>A0ABN8Q2T3</accession>
<reference evidence="1 2" key="1">
    <citation type="submission" date="2022-05" db="EMBL/GenBank/DDBJ databases">
        <authorList>
            <consortium name="Genoscope - CEA"/>
            <person name="William W."/>
        </authorList>
    </citation>
    <scope>NUCLEOTIDE SEQUENCE [LARGE SCALE GENOMIC DNA]</scope>
</reference>
<dbReference type="Proteomes" id="UP001159405">
    <property type="component" value="Unassembled WGS sequence"/>
</dbReference>
<evidence type="ECO:0000313" key="2">
    <source>
        <dbReference type="Proteomes" id="UP001159405"/>
    </source>
</evidence>
<name>A0ABN8Q2T3_9CNID</name>
<proteinExistence type="predicted"/>
<gene>
    <name evidence="1" type="ORF">PLOB_00049546</name>
</gene>
<organism evidence="1 2">
    <name type="scientific">Porites lobata</name>
    <dbReference type="NCBI Taxonomy" id="104759"/>
    <lineage>
        <taxon>Eukaryota</taxon>
        <taxon>Metazoa</taxon>
        <taxon>Cnidaria</taxon>
        <taxon>Anthozoa</taxon>
        <taxon>Hexacorallia</taxon>
        <taxon>Scleractinia</taxon>
        <taxon>Fungiina</taxon>
        <taxon>Poritidae</taxon>
        <taxon>Porites</taxon>
    </lineage>
</organism>